<accession>A0A1H3FUH0</accession>
<dbReference type="PANTHER" id="PTHR32502:SF2">
    <property type="entry name" value="D-TAGATOSE-1,6-BISPHOSPHATE ALDOLASE SUBUNIT KBAZ"/>
    <property type="match status" value="1"/>
</dbReference>
<evidence type="ECO:0000256" key="1">
    <source>
        <dbReference type="ARBA" id="ARBA00005007"/>
    </source>
</evidence>
<dbReference type="InterPro" id="IPR013785">
    <property type="entry name" value="Aldolase_TIM"/>
</dbReference>
<dbReference type="SUPFAM" id="SSF51569">
    <property type="entry name" value="Aldolase"/>
    <property type="match status" value="1"/>
</dbReference>
<dbReference type="GO" id="GO:0005975">
    <property type="term" value="P:carbohydrate metabolic process"/>
    <property type="evidence" value="ECO:0007669"/>
    <property type="project" value="InterPro"/>
</dbReference>
<sequence length="345" mass="38497">LGPLTWQDEGEATAMDKAEALVRAFVAAGFTKIHLDTSMRLADDDPTLPLADTTIARRAARLAAACEDTFRNGVLVQHPDAIEPVYIVGSEVPIPGGAQEEESIHVTTPEDFESTLSHFKAAFEAAGASEAYTRIIGVVVQPGVEFGDNAVEAYDRKRAAALCQSLTHHPGLVFEGHSTDYQTPRNLRQMVEDGIAILKVGPALTFACREACFALEAMEQEVVRDEEKRSQFKSTLLKTLYHTPKYWKRYYDEDHLTLKMKYSYSDRVRYVFGEAPVQQALAELMENLNNEPLPRALISQYMPRQYDRVCAGSLEPWAEALIKDRIKDLIDHYLYATGVVVSPGR</sequence>
<dbReference type="GO" id="GO:0009401">
    <property type="term" value="P:phosphoenolpyruvate-dependent sugar phosphotransferase system"/>
    <property type="evidence" value="ECO:0007669"/>
    <property type="project" value="TreeGrafter"/>
</dbReference>
<dbReference type="Gene3D" id="3.20.20.70">
    <property type="entry name" value="Aldolase class I"/>
    <property type="match status" value="1"/>
</dbReference>
<dbReference type="RefSeq" id="WP_090245316.1">
    <property type="nucleotide sequence ID" value="NZ_FNOU01000011.1"/>
</dbReference>
<dbReference type="STRING" id="1528.SAMN04488579_11194"/>
<dbReference type="OrthoDB" id="1672942at2"/>
<dbReference type="AlphaFoldDB" id="A0A1H3FUH0"/>
<dbReference type="Gene3D" id="1.10.400.20">
    <property type="entry name" value="putative tagatose 6-phosphate kinase domain like"/>
    <property type="match status" value="1"/>
</dbReference>
<gene>
    <name evidence="2" type="ORF">SAMN04488579_11194</name>
</gene>
<dbReference type="InterPro" id="IPR012062">
    <property type="entry name" value="GatZ/KbaZ-like"/>
</dbReference>
<name>A0A1H3FUH0_EUBBA</name>
<dbReference type="Pfam" id="PF08013">
    <property type="entry name" value="GatZ_KbaZ-like"/>
    <property type="match status" value="1"/>
</dbReference>
<evidence type="ECO:0000313" key="2">
    <source>
        <dbReference type="EMBL" id="SDX94646.1"/>
    </source>
</evidence>
<dbReference type="Proteomes" id="UP000199652">
    <property type="component" value="Unassembled WGS sequence"/>
</dbReference>
<organism evidence="2 3">
    <name type="scientific">Eubacterium barkeri</name>
    <name type="common">Clostridium barkeri</name>
    <dbReference type="NCBI Taxonomy" id="1528"/>
    <lineage>
        <taxon>Bacteria</taxon>
        <taxon>Bacillati</taxon>
        <taxon>Bacillota</taxon>
        <taxon>Clostridia</taxon>
        <taxon>Eubacteriales</taxon>
        <taxon>Eubacteriaceae</taxon>
        <taxon>Eubacterium</taxon>
    </lineage>
</organism>
<dbReference type="EMBL" id="FNOU01000011">
    <property type="protein sequence ID" value="SDX94646.1"/>
    <property type="molecule type" value="Genomic_DNA"/>
</dbReference>
<proteinExistence type="predicted"/>
<dbReference type="InterPro" id="IPR050303">
    <property type="entry name" value="GatZ_KbaZ_carbometab"/>
</dbReference>
<dbReference type="PANTHER" id="PTHR32502">
    <property type="entry name" value="N-ACETYLGALACTOSAMINE PERMEASE II COMPONENT-RELATED"/>
    <property type="match status" value="1"/>
</dbReference>
<evidence type="ECO:0000313" key="3">
    <source>
        <dbReference type="Proteomes" id="UP000199652"/>
    </source>
</evidence>
<comment type="pathway">
    <text evidence="1">Carbohydrate metabolism.</text>
</comment>
<reference evidence="3" key="1">
    <citation type="submission" date="2016-10" db="EMBL/GenBank/DDBJ databases">
        <authorList>
            <person name="Varghese N."/>
            <person name="Submissions S."/>
        </authorList>
    </citation>
    <scope>NUCLEOTIDE SEQUENCE [LARGE SCALE GENOMIC DNA]</scope>
    <source>
        <strain evidence="3">VPI 5359</strain>
    </source>
</reference>
<protein>
    <submittedName>
        <fullName evidence="2">D-tagatose-1,6-bisphosphate aldolase subunit GatZ/KbaZ</fullName>
    </submittedName>
</protein>
<dbReference type="GO" id="GO:0005886">
    <property type="term" value="C:plasma membrane"/>
    <property type="evidence" value="ECO:0007669"/>
    <property type="project" value="TreeGrafter"/>
</dbReference>
<keyword evidence="3" id="KW-1185">Reference proteome</keyword>
<feature type="non-terminal residue" evidence="2">
    <location>
        <position position="1"/>
    </location>
</feature>